<dbReference type="Gene3D" id="3.30.200.20">
    <property type="entry name" value="Phosphorylase Kinase, domain 1"/>
    <property type="match status" value="1"/>
</dbReference>
<reference evidence="8" key="1">
    <citation type="journal article" date="2011" name="Genome Biol.">
        <title>The draft genome of the carcinogenic human liver fluke Clonorchis sinensis.</title>
        <authorList>
            <person name="Wang X."/>
            <person name="Chen W."/>
            <person name="Huang Y."/>
            <person name="Sun J."/>
            <person name="Men J."/>
            <person name="Liu H."/>
            <person name="Luo F."/>
            <person name="Guo L."/>
            <person name="Lv X."/>
            <person name="Deng C."/>
            <person name="Zhou C."/>
            <person name="Fan Y."/>
            <person name="Li X."/>
            <person name="Huang L."/>
            <person name="Hu Y."/>
            <person name="Liang C."/>
            <person name="Hu X."/>
            <person name="Xu J."/>
            <person name="Yu X."/>
        </authorList>
    </citation>
    <scope>NUCLEOTIDE SEQUENCE [LARGE SCALE GENOMIC DNA]</scope>
    <source>
        <strain evidence="8">Henan</strain>
    </source>
</reference>
<dbReference type="InterPro" id="IPR002219">
    <property type="entry name" value="PKC_DAG/PE"/>
</dbReference>
<dbReference type="SUPFAM" id="SSF57889">
    <property type="entry name" value="Cysteine-rich domain"/>
    <property type="match status" value="1"/>
</dbReference>
<dbReference type="Gene3D" id="3.30.60.20">
    <property type="match status" value="1"/>
</dbReference>
<feature type="compositionally biased region" description="Polar residues" evidence="5">
    <location>
        <begin position="567"/>
        <end position="583"/>
    </location>
</feature>
<dbReference type="PANTHER" id="PTHR22968:SF24">
    <property type="entry name" value="SERINE_THREONINE-PROTEIN KINASE"/>
    <property type="match status" value="1"/>
</dbReference>
<evidence type="ECO:0000313" key="9">
    <source>
        <dbReference type="Proteomes" id="UP000008909"/>
    </source>
</evidence>
<evidence type="ECO:0000256" key="1">
    <source>
        <dbReference type="ARBA" id="ARBA00022553"/>
    </source>
</evidence>
<keyword evidence="1" id="KW-0597">Phosphoprotein</keyword>
<feature type="region of interest" description="Disordered" evidence="5">
    <location>
        <begin position="551"/>
        <end position="583"/>
    </location>
</feature>
<dbReference type="EMBL" id="DF142940">
    <property type="protein sequence ID" value="GAA49211.1"/>
    <property type="molecule type" value="Genomic_DNA"/>
</dbReference>
<dbReference type="GO" id="GO:0005524">
    <property type="term" value="F:ATP binding"/>
    <property type="evidence" value="ECO:0007669"/>
    <property type="project" value="UniProtKB-UniRule"/>
</dbReference>
<protein>
    <submittedName>
        <fullName evidence="8">Protein kinase D</fullName>
    </submittedName>
</protein>
<dbReference type="CDD" id="cd20796">
    <property type="entry name" value="C1_PKD_rpt2"/>
    <property type="match status" value="1"/>
</dbReference>
<dbReference type="InterPro" id="IPR017441">
    <property type="entry name" value="Protein_kinase_ATP_BS"/>
</dbReference>
<evidence type="ECO:0000259" key="6">
    <source>
        <dbReference type="PROSITE" id="PS50011"/>
    </source>
</evidence>
<evidence type="ECO:0000259" key="7">
    <source>
        <dbReference type="PROSITE" id="PS50081"/>
    </source>
</evidence>
<dbReference type="InterPro" id="IPR020454">
    <property type="entry name" value="DAG/PE-bd"/>
</dbReference>
<dbReference type="Pfam" id="PF00130">
    <property type="entry name" value="C1_1"/>
    <property type="match status" value="1"/>
</dbReference>
<keyword evidence="9" id="KW-1185">Reference proteome</keyword>
<dbReference type="GO" id="GO:0004697">
    <property type="term" value="F:diacylglycerol-dependent serine/threonine kinase activity"/>
    <property type="evidence" value="ECO:0007669"/>
    <property type="project" value="UniProtKB-EC"/>
</dbReference>
<evidence type="ECO:0000313" key="8">
    <source>
        <dbReference type="EMBL" id="GAA49211.1"/>
    </source>
</evidence>
<feature type="domain" description="Phorbol-ester/DAG-type" evidence="7">
    <location>
        <begin position="26"/>
        <end position="76"/>
    </location>
</feature>
<evidence type="ECO:0000256" key="2">
    <source>
        <dbReference type="ARBA" id="ARBA00022723"/>
    </source>
</evidence>
<feature type="binding site" evidence="4">
    <location>
        <position position="663"/>
    </location>
    <ligand>
        <name>ATP</name>
        <dbReference type="ChEBI" id="CHEBI:30616"/>
    </ligand>
</feature>
<dbReference type="GO" id="GO:0016020">
    <property type="term" value="C:membrane"/>
    <property type="evidence" value="ECO:0007669"/>
    <property type="project" value="UniProtKB-SubCell"/>
</dbReference>
<evidence type="ECO:0000256" key="5">
    <source>
        <dbReference type="SAM" id="MobiDB-lite"/>
    </source>
</evidence>
<dbReference type="Gene3D" id="2.30.29.30">
    <property type="entry name" value="Pleckstrin-homology domain (PH domain)/Phosphotyrosine-binding domain (PTB)"/>
    <property type="match status" value="1"/>
</dbReference>
<feature type="non-terminal residue" evidence="8">
    <location>
        <position position="719"/>
    </location>
</feature>
<dbReference type="InterPro" id="IPR011009">
    <property type="entry name" value="Kinase-like_dom_sf"/>
</dbReference>
<feature type="compositionally biased region" description="Polar residues" evidence="5">
    <location>
        <begin position="254"/>
        <end position="264"/>
    </location>
</feature>
<dbReference type="GO" id="GO:0005829">
    <property type="term" value="C:cytosol"/>
    <property type="evidence" value="ECO:0007669"/>
    <property type="project" value="TreeGrafter"/>
</dbReference>
<dbReference type="SUPFAM" id="SSF50729">
    <property type="entry name" value="PH domain-like"/>
    <property type="match status" value="1"/>
</dbReference>
<dbReference type="PROSITE" id="PS00107">
    <property type="entry name" value="PROTEIN_KINASE_ATP"/>
    <property type="match status" value="1"/>
</dbReference>
<dbReference type="PROSITE" id="PS50081">
    <property type="entry name" value="ZF_DAG_PE_2"/>
    <property type="match status" value="1"/>
</dbReference>
<dbReference type="InterPro" id="IPR000719">
    <property type="entry name" value="Prot_kinase_dom"/>
</dbReference>
<sequence length="719" mass="80336">MAPSTALILGLPSWSKQAVQMPVEVPHTFELHRSAKPTVCQHCHRLLHGLFRQGLQCKDCKLWVHKKCASLVPKNCEGELLTSEEGTCKVLPSYLTIKIFPLIGDFVSTNTTTLMFALLLASDNSTNRPVPVQEQGPRKLRKRLFLRGQTVGTISTPPTPDMGRRNRFENTFVHWRRQNASGAPLNLTYDLRKTVDIGTNAELELLSASLPEEQPFQLDENKEDQSQLTSTAEQRKVSFRSQRKEHVSVDAPTASPQEPSHNEVSVNYLPTGSEEAPRVVANRTGSIERPPANPRHNSCQNTPRNIPLMRVIQSARHTKRHGTGLIIRESWMVHSTNKDAQLRRHFWRVGAKSIIMFYHEKTNRYYKVSLLSGCHTQASFDSPSVFLVDHVFEIHCFDGTIYLVGQLGYGESLSTELNGNVRNKSRRKSQFPSLPIAQSFTRKASAPVYGLVHVEESASPTKHANLQRNKQSEEGLGEDVCRVAILPPPPGTGLDIAKHLETALRQSLLPLTSKLSSARLSTCGTQHTVPSNGTGPPDLTKPTIEALASSSVHLEPPRPVTAESDRTPPQTTEGSPLYSTASNLNAPEYNVVSPVELETVEDDDDGQVFFKFSPLLLSLNCDKPFQGVQALYEIFPDEVLGSGQFGIVYAGNHRRTQRPVAIKVIDKLRFPTKKEAQLKNEVFILRVGEDFTSRTDFSTKLLLKRRPEENPFWFKLYDA</sequence>
<keyword evidence="8" id="KW-0418">Kinase</keyword>
<keyword evidence="4" id="KW-0067">ATP-binding</keyword>
<feature type="region of interest" description="Disordered" evidence="5">
    <location>
        <begin position="218"/>
        <end position="264"/>
    </location>
</feature>
<keyword evidence="3" id="KW-0862">Zinc</keyword>
<feature type="domain" description="Protein kinase" evidence="6">
    <location>
        <begin position="634"/>
        <end position="719"/>
    </location>
</feature>
<name>G7Y8C6_CLOSI</name>
<dbReference type="GO" id="GO:0035556">
    <property type="term" value="P:intracellular signal transduction"/>
    <property type="evidence" value="ECO:0007669"/>
    <property type="project" value="TreeGrafter"/>
</dbReference>
<reference key="2">
    <citation type="submission" date="2011-10" db="EMBL/GenBank/DDBJ databases">
        <title>The genome and transcriptome sequence of Clonorchis sinensis provide insights into the carcinogenic liver fluke.</title>
        <authorList>
            <person name="Wang X."/>
            <person name="Huang Y."/>
            <person name="Chen W."/>
            <person name="Liu H."/>
            <person name="Guo L."/>
            <person name="Chen Y."/>
            <person name="Luo F."/>
            <person name="Zhou W."/>
            <person name="Sun J."/>
            <person name="Mao Q."/>
            <person name="Liang P."/>
            <person name="Zhou C."/>
            <person name="Tian Y."/>
            <person name="Men J."/>
            <person name="Lv X."/>
            <person name="Huang L."/>
            <person name="Zhou J."/>
            <person name="Hu Y."/>
            <person name="Li R."/>
            <person name="Zhang F."/>
            <person name="Lei H."/>
            <person name="Li X."/>
            <person name="Hu X."/>
            <person name="Liang C."/>
            <person name="Xu J."/>
            <person name="Wu Z."/>
            <person name="Yu X."/>
        </authorList>
    </citation>
    <scope>NUCLEOTIDE SEQUENCE</scope>
    <source>
        <strain>Henan</strain>
    </source>
</reference>
<dbReference type="PANTHER" id="PTHR22968">
    <property type="entry name" value="PROTEIN KINASE C, MU"/>
    <property type="match status" value="1"/>
</dbReference>
<dbReference type="InterPro" id="IPR011993">
    <property type="entry name" value="PH-like_dom_sf"/>
</dbReference>
<dbReference type="GO" id="GO:0008270">
    <property type="term" value="F:zinc ion binding"/>
    <property type="evidence" value="ECO:0007669"/>
    <property type="project" value="UniProtKB-KW"/>
</dbReference>
<accession>G7Y8C6</accession>
<dbReference type="PROSITE" id="PS00479">
    <property type="entry name" value="ZF_DAG_PE_1"/>
    <property type="match status" value="1"/>
</dbReference>
<dbReference type="AlphaFoldDB" id="G7Y8C6"/>
<evidence type="ECO:0000256" key="4">
    <source>
        <dbReference type="PROSITE-ProRule" id="PRU10141"/>
    </source>
</evidence>
<gene>
    <name evidence="8" type="ORF">CLF_102689</name>
</gene>
<keyword evidence="4" id="KW-0547">Nucleotide-binding</keyword>
<dbReference type="CDD" id="cd01239">
    <property type="entry name" value="PH_PKD"/>
    <property type="match status" value="1"/>
</dbReference>
<dbReference type="SUPFAM" id="SSF56112">
    <property type="entry name" value="Protein kinase-like (PK-like)"/>
    <property type="match status" value="1"/>
</dbReference>
<organism evidence="8 9">
    <name type="scientific">Clonorchis sinensis</name>
    <name type="common">Chinese liver fluke</name>
    <dbReference type="NCBI Taxonomy" id="79923"/>
    <lineage>
        <taxon>Eukaryota</taxon>
        <taxon>Metazoa</taxon>
        <taxon>Spiralia</taxon>
        <taxon>Lophotrochozoa</taxon>
        <taxon>Platyhelminthes</taxon>
        <taxon>Trematoda</taxon>
        <taxon>Digenea</taxon>
        <taxon>Opisthorchiida</taxon>
        <taxon>Opisthorchiata</taxon>
        <taxon>Opisthorchiidae</taxon>
        <taxon>Clonorchis</taxon>
    </lineage>
</organism>
<keyword evidence="2" id="KW-0479">Metal-binding</keyword>
<dbReference type="Proteomes" id="UP000008909">
    <property type="component" value="Unassembled WGS sequence"/>
</dbReference>
<dbReference type="PRINTS" id="PR00008">
    <property type="entry name" value="DAGPEDOMAIN"/>
</dbReference>
<dbReference type="InterPro" id="IPR046349">
    <property type="entry name" value="C1-like_sf"/>
</dbReference>
<dbReference type="SMART" id="SM00109">
    <property type="entry name" value="C1"/>
    <property type="match status" value="1"/>
</dbReference>
<evidence type="ECO:0000256" key="3">
    <source>
        <dbReference type="ARBA" id="ARBA00022833"/>
    </source>
</evidence>
<dbReference type="PROSITE" id="PS50011">
    <property type="entry name" value="PROTEIN_KINASE_DOM"/>
    <property type="match status" value="1"/>
</dbReference>
<proteinExistence type="predicted"/>
<dbReference type="GO" id="GO:0007200">
    <property type="term" value="P:phospholipase C-activating G protein-coupled receptor signaling pathway"/>
    <property type="evidence" value="ECO:0007669"/>
    <property type="project" value="TreeGrafter"/>
</dbReference>
<keyword evidence="8" id="KW-0808">Transferase</keyword>